<proteinExistence type="predicted"/>
<accession>A0A3S4MEE7</accession>
<feature type="transmembrane region" description="Helical" evidence="6">
    <location>
        <begin position="153"/>
        <end position="175"/>
    </location>
</feature>
<reference evidence="8 9" key="1">
    <citation type="submission" date="2018-12" db="EMBL/GenBank/DDBJ databases">
        <authorList>
            <consortium name="Pathogen Informatics"/>
        </authorList>
    </citation>
    <scope>NUCLEOTIDE SEQUENCE [LARGE SCALE GENOMIC DNA]</scope>
    <source>
        <strain evidence="8 9">NCTC11466</strain>
    </source>
</reference>
<evidence type="ECO:0000313" key="9">
    <source>
        <dbReference type="Proteomes" id="UP000274122"/>
    </source>
</evidence>
<feature type="transmembrane region" description="Helical" evidence="6">
    <location>
        <begin position="85"/>
        <end position="106"/>
    </location>
</feature>
<comment type="subcellular location">
    <subcellularLocation>
        <location evidence="1">Cell membrane</location>
        <topology evidence="1">Multi-pass membrane protein</topology>
    </subcellularLocation>
</comment>
<feature type="transmembrane region" description="Helical" evidence="6">
    <location>
        <begin position="244"/>
        <end position="260"/>
    </location>
</feature>
<dbReference type="RefSeq" id="WP_232012351.1">
    <property type="nucleotide sequence ID" value="NZ_LR134201.1"/>
</dbReference>
<feature type="transmembrane region" description="Helical" evidence="6">
    <location>
        <begin position="12"/>
        <end position="30"/>
    </location>
</feature>
<name>A0A3S4MEE7_9ENTR</name>
<keyword evidence="5 6" id="KW-0472">Membrane</keyword>
<evidence type="ECO:0000256" key="6">
    <source>
        <dbReference type="SAM" id="Phobius"/>
    </source>
</evidence>
<dbReference type="Proteomes" id="UP000274122">
    <property type="component" value="Chromosome"/>
</dbReference>
<evidence type="ECO:0000256" key="2">
    <source>
        <dbReference type="ARBA" id="ARBA00022475"/>
    </source>
</evidence>
<evidence type="ECO:0000259" key="7">
    <source>
        <dbReference type="Pfam" id="PF05231"/>
    </source>
</evidence>
<dbReference type="GO" id="GO:0005886">
    <property type="term" value="C:plasma membrane"/>
    <property type="evidence" value="ECO:0007669"/>
    <property type="project" value="UniProtKB-SubCell"/>
</dbReference>
<dbReference type="EMBL" id="LR134201">
    <property type="protein sequence ID" value="VEB96456.1"/>
    <property type="molecule type" value="Genomic_DNA"/>
</dbReference>
<evidence type="ECO:0000313" key="8">
    <source>
        <dbReference type="EMBL" id="VEB96456.1"/>
    </source>
</evidence>
<evidence type="ECO:0000256" key="4">
    <source>
        <dbReference type="ARBA" id="ARBA00022989"/>
    </source>
</evidence>
<feature type="transmembrane region" description="Helical" evidence="6">
    <location>
        <begin position="219"/>
        <end position="239"/>
    </location>
</feature>
<feature type="transmembrane region" description="Helical" evidence="6">
    <location>
        <begin position="118"/>
        <end position="141"/>
    </location>
</feature>
<dbReference type="KEGG" id="clap:NCTC11466_01621"/>
<feature type="transmembrane region" description="Helical" evidence="6">
    <location>
        <begin position="187"/>
        <end position="207"/>
    </location>
</feature>
<organism evidence="8 9">
    <name type="scientific">Cedecea lapagei</name>
    <dbReference type="NCBI Taxonomy" id="158823"/>
    <lineage>
        <taxon>Bacteria</taxon>
        <taxon>Pseudomonadati</taxon>
        <taxon>Pseudomonadota</taxon>
        <taxon>Gammaproteobacteria</taxon>
        <taxon>Enterobacterales</taxon>
        <taxon>Enterobacteriaceae</taxon>
        <taxon>Cedecea</taxon>
    </lineage>
</organism>
<evidence type="ECO:0000256" key="5">
    <source>
        <dbReference type="ARBA" id="ARBA00023136"/>
    </source>
</evidence>
<dbReference type="InterPro" id="IPR007895">
    <property type="entry name" value="MASE1"/>
</dbReference>
<dbReference type="Pfam" id="PF05231">
    <property type="entry name" value="MASE1"/>
    <property type="match status" value="1"/>
</dbReference>
<dbReference type="Gene3D" id="3.30.450.20">
    <property type="entry name" value="PAS domain"/>
    <property type="match status" value="1"/>
</dbReference>
<feature type="transmembrane region" description="Helical" evidence="6">
    <location>
        <begin position="61"/>
        <end position="79"/>
    </location>
</feature>
<sequence length="430" mass="48185">MKTYFPSWLQHTVILLLWGLVYYLSGLISLKFDDPGSAIAIVWFPSGVAVAAFLSARWRDYPALILIFALTSVVLDEAWQSLPLFLTTLGYSLLAMPANVIIAWLVRRFSRPNDDLHVILLWICTTFIVSLFDALIVGGGYALLTEQPIEKTIWNGFVADVTGIFFATTVVMGFVNKRGQQAALTWSTRLAGLALLLLVCVATVFIFGYQGHWLKTEGAALYFALSCLPIVLTMMLSLIWGNRGGSIGLIALGAIVIHFTDKHQGPFFLRGLSFTESMLLALSYLSATALLIVFIRVLRRSTTRFNPDTGRLAGNGVLYRLEPETGVFSWENDLSSLLGSTTPQEFDTVENVLRHVHPSDREKLRQHWLAPVQNRHRPLIFRLKAKDDEWLTLVDSGGRCYVERRHADHCRKLAGQPLRSGYLSMDVMTF</sequence>
<feature type="transmembrane region" description="Helical" evidence="6">
    <location>
        <begin position="36"/>
        <end position="54"/>
    </location>
</feature>
<keyword evidence="4 6" id="KW-1133">Transmembrane helix</keyword>
<evidence type="ECO:0000256" key="3">
    <source>
        <dbReference type="ARBA" id="ARBA00022692"/>
    </source>
</evidence>
<feature type="domain" description="MASE1" evidence="7">
    <location>
        <begin position="15"/>
        <end position="299"/>
    </location>
</feature>
<keyword evidence="3 6" id="KW-0812">Transmembrane</keyword>
<protein>
    <submittedName>
        <fullName evidence="8">Putative diguanylate cyclase</fullName>
    </submittedName>
</protein>
<dbReference type="AlphaFoldDB" id="A0A3S4MEE7"/>
<keyword evidence="9" id="KW-1185">Reference proteome</keyword>
<evidence type="ECO:0000256" key="1">
    <source>
        <dbReference type="ARBA" id="ARBA00004651"/>
    </source>
</evidence>
<feature type="transmembrane region" description="Helical" evidence="6">
    <location>
        <begin position="280"/>
        <end position="298"/>
    </location>
</feature>
<keyword evidence="2" id="KW-1003">Cell membrane</keyword>
<gene>
    <name evidence="8" type="ORF">NCTC11466_01621</name>
</gene>